<evidence type="ECO:0000256" key="6">
    <source>
        <dbReference type="ARBA" id="ARBA00022777"/>
    </source>
</evidence>
<dbReference type="InterPro" id="IPR005467">
    <property type="entry name" value="His_kinase_dom"/>
</dbReference>
<evidence type="ECO:0000256" key="2">
    <source>
        <dbReference type="ARBA" id="ARBA00004370"/>
    </source>
</evidence>
<dbReference type="Pfam" id="PF02518">
    <property type="entry name" value="HATPase_c"/>
    <property type="match status" value="1"/>
</dbReference>
<dbReference type="EMBL" id="WMIF01000005">
    <property type="protein sequence ID" value="MTH34001.1"/>
    <property type="molecule type" value="Genomic_DNA"/>
</dbReference>
<dbReference type="CDD" id="cd17546">
    <property type="entry name" value="REC_hyHK_CKI1_RcsC-like"/>
    <property type="match status" value="1"/>
</dbReference>
<evidence type="ECO:0000256" key="5">
    <source>
        <dbReference type="ARBA" id="ARBA00022679"/>
    </source>
</evidence>
<dbReference type="CDD" id="cd00082">
    <property type="entry name" value="HisKA"/>
    <property type="match status" value="1"/>
</dbReference>
<dbReference type="SMART" id="SM00448">
    <property type="entry name" value="REC"/>
    <property type="match status" value="2"/>
</dbReference>
<dbReference type="Pfam" id="PF00672">
    <property type="entry name" value="HAMP"/>
    <property type="match status" value="1"/>
</dbReference>
<evidence type="ECO:0000313" key="14">
    <source>
        <dbReference type="EMBL" id="MTH34001.1"/>
    </source>
</evidence>
<evidence type="ECO:0000313" key="15">
    <source>
        <dbReference type="Proteomes" id="UP000442533"/>
    </source>
</evidence>
<dbReference type="AlphaFoldDB" id="A0A844H430"/>
<evidence type="ECO:0000259" key="11">
    <source>
        <dbReference type="PROSITE" id="PS50109"/>
    </source>
</evidence>
<dbReference type="Gene3D" id="3.30.565.10">
    <property type="entry name" value="Histidine kinase-like ATPase, C-terminal domain"/>
    <property type="match status" value="1"/>
</dbReference>
<feature type="domain" description="Histidine kinase" evidence="11">
    <location>
        <begin position="495"/>
        <end position="715"/>
    </location>
</feature>
<dbReference type="InterPro" id="IPR003661">
    <property type="entry name" value="HisK_dim/P_dom"/>
</dbReference>
<dbReference type="InterPro" id="IPR036890">
    <property type="entry name" value="HATPase_C_sf"/>
</dbReference>
<dbReference type="SUPFAM" id="SSF47384">
    <property type="entry name" value="Homodimeric domain of signal transducing histidine kinase"/>
    <property type="match status" value="1"/>
</dbReference>
<accession>A0A844H430</accession>
<dbReference type="InterPro" id="IPR003018">
    <property type="entry name" value="GAF"/>
</dbReference>
<evidence type="ECO:0000256" key="7">
    <source>
        <dbReference type="ARBA" id="ARBA00023012"/>
    </source>
</evidence>
<dbReference type="EC" id="2.7.13.3" evidence="3"/>
<sequence>MSLSVQFALVMLSFVLLVGGVSWVGYQGASALSRAQDRVRVLGDAMGVIEQAESAFLAREIALIRALATDTPQARSQFVQANRSASEALDRLTALPAPDAQTLADAAAIHTASQEWVQEVALPFLARNATVKDDTGHARLLAEYMAQTLTGPLAQIAPESFARLRSTAVRRTLDSRSQRDAALAWIHDSNGITAAVVMLAALMAFAVLHHRISRPISRLALAMARLARDDRTVDIPYQDRSDEIGAMGRALLIFRNLAVARAEDLDVKGALTRLSDMVQAQDSLRDFGHTALTAMAQELGAEVAVFFSYDPEQHRLWLFSAYGYRLSEDMPKSYAMGEGLIGQVARDRKLRVLSPVPENYLRLQSGTGHGAPQMILLTPVLLRDRLIGVMEFALMAPMNATRQRILDEAIHAVSLPLENLERALETRALLAQSRRQTEELQAAEEELRAQQEALQATNDELACRTSQLEASQKEAITRAEELQRTSQYKSRFLANMSHELRTPLNSMLILAQDLASNSERNLQPDQVEAAQVIHTSGISLLRLINEILDLSKIEAGKIEVRREPLALRQLVLTLEHSFRPIAEQKRVDFRITCALGLPELILTDPGRLEQIANNLIGNALKFTAQGGVQVTLAPEGGDRLALIVRDSGIGIPTEKLTAIFQPFEQVDDSTHRQYGGTGLGLTISRQLAVLMGGTLEVDSVLGQGSVFRLVIPIGAGAGLPAASVPAPLPLPAPAAAVRREGVGRSVLVVEDDGGTQKAVSHLMARAGIEVTGALTAEEALALLRSQRFDCLILDIGLPDLSGFEFLDRLAGLGCSVPVVVYSARDIQPDELLRLRGHTDSIVLKGEHSERRLLDEVSAFLHPAQAAPASPAPAPAAAPADTAPLQCKLLLVDDDMRNIYALAKVLRARGCEVVLAQDGLKALAELEAHPDVQIVLMDMMMPNMDGYEAMREIRARGGDWRDLPIIALTAKAMKEDRDRCIEAGASDYMTKPIDTPQLLAKIREQLQHGK</sequence>
<dbReference type="PANTHER" id="PTHR45339:SF1">
    <property type="entry name" value="HYBRID SIGNAL TRANSDUCTION HISTIDINE KINASE J"/>
    <property type="match status" value="1"/>
</dbReference>
<dbReference type="Gene3D" id="3.30.450.40">
    <property type="match status" value="1"/>
</dbReference>
<dbReference type="InterPro" id="IPR003660">
    <property type="entry name" value="HAMP_dom"/>
</dbReference>
<keyword evidence="7" id="KW-0902">Two-component regulatory system</keyword>
<dbReference type="PROSITE" id="PS50885">
    <property type="entry name" value="HAMP"/>
    <property type="match status" value="1"/>
</dbReference>
<dbReference type="SUPFAM" id="SSF55874">
    <property type="entry name" value="ATPase domain of HSP90 chaperone/DNA topoisomerase II/histidine kinase"/>
    <property type="match status" value="1"/>
</dbReference>
<gene>
    <name evidence="14" type="ORF">GL279_05240</name>
</gene>
<dbReference type="Pfam" id="PF13185">
    <property type="entry name" value="GAF_2"/>
    <property type="match status" value="1"/>
</dbReference>
<dbReference type="SMART" id="SM00065">
    <property type="entry name" value="GAF"/>
    <property type="match status" value="1"/>
</dbReference>
<keyword evidence="9" id="KW-0175">Coiled coil</keyword>
<protein>
    <recommendedName>
        <fullName evidence="3">histidine kinase</fullName>
        <ecNumber evidence="3">2.7.13.3</ecNumber>
    </recommendedName>
</protein>
<feature type="modified residue" description="4-aspartylphosphate" evidence="8">
    <location>
        <position position="794"/>
    </location>
</feature>
<evidence type="ECO:0000259" key="13">
    <source>
        <dbReference type="PROSITE" id="PS50885"/>
    </source>
</evidence>
<dbReference type="InterPro" id="IPR001789">
    <property type="entry name" value="Sig_transdc_resp-reg_receiver"/>
</dbReference>
<dbReference type="InterPro" id="IPR036097">
    <property type="entry name" value="HisK_dim/P_sf"/>
</dbReference>
<feature type="modified residue" description="4-aspartylphosphate" evidence="8">
    <location>
        <position position="937"/>
    </location>
</feature>
<dbReference type="GO" id="GO:0016020">
    <property type="term" value="C:membrane"/>
    <property type="evidence" value="ECO:0007669"/>
    <property type="project" value="UniProtKB-SubCell"/>
</dbReference>
<comment type="caution">
    <text evidence="14">The sequence shown here is derived from an EMBL/GenBank/DDBJ whole genome shotgun (WGS) entry which is preliminary data.</text>
</comment>
<dbReference type="SMART" id="SM00387">
    <property type="entry name" value="HATPase_c"/>
    <property type="match status" value="1"/>
</dbReference>
<keyword evidence="6" id="KW-0418">Kinase</keyword>
<dbReference type="SUPFAM" id="SSF55781">
    <property type="entry name" value="GAF domain-like"/>
    <property type="match status" value="1"/>
</dbReference>
<proteinExistence type="predicted"/>
<dbReference type="Gene3D" id="1.10.287.130">
    <property type="match status" value="1"/>
</dbReference>
<dbReference type="OrthoDB" id="9801651at2"/>
<comment type="catalytic activity">
    <reaction evidence="1">
        <text>ATP + protein L-histidine = ADP + protein N-phospho-L-histidine.</text>
        <dbReference type="EC" id="2.7.13.3"/>
    </reaction>
</comment>
<dbReference type="GO" id="GO:0000155">
    <property type="term" value="F:phosphorelay sensor kinase activity"/>
    <property type="evidence" value="ECO:0007669"/>
    <property type="project" value="InterPro"/>
</dbReference>
<dbReference type="InterPro" id="IPR004358">
    <property type="entry name" value="Sig_transdc_His_kin-like_C"/>
</dbReference>
<dbReference type="Pfam" id="PF00512">
    <property type="entry name" value="HisKA"/>
    <property type="match status" value="1"/>
</dbReference>
<keyword evidence="4 8" id="KW-0597">Phosphoprotein</keyword>
<dbReference type="PANTHER" id="PTHR45339">
    <property type="entry name" value="HYBRID SIGNAL TRANSDUCTION HISTIDINE KINASE J"/>
    <property type="match status" value="1"/>
</dbReference>
<dbReference type="InterPro" id="IPR011006">
    <property type="entry name" value="CheY-like_superfamily"/>
</dbReference>
<dbReference type="CDD" id="cd16922">
    <property type="entry name" value="HATPase_EvgS-ArcB-TorS-like"/>
    <property type="match status" value="1"/>
</dbReference>
<evidence type="ECO:0000259" key="12">
    <source>
        <dbReference type="PROSITE" id="PS50110"/>
    </source>
</evidence>
<evidence type="ECO:0000256" key="9">
    <source>
        <dbReference type="SAM" id="Coils"/>
    </source>
</evidence>
<dbReference type="PRINTS" id="PR00344">
    <property type="entry name" value="BCTRLSENSOR"/>
</dbReference>
<feature type="domain" description="HAMP" evidence="13">
    <location>
        <begin position="210"/>
        <end position="263"/>
    </location>
</feature>
<dbReference type="FunFam" id="3.30.565.10:FF:000010">
    <property type="entry name" value="Sensor histidine kinase RcsC"/>
    <property type="match status" value="1"/>
</dbReference>
<feature type="domain" description="Response regulatory" evidence="12">
    <location>
        <begin position="887"/>
        <end position="1005"/>
    </location>
</feature>
<dbReference type="Proteomes" id="UP000442533">
    <property type="component" value="Unassembled WGS sequence"/>
</dbReference>
<keyword evidence="5" id="KW-0808">Transferase</keyword>
<dbReference type="InterPro" id="IPR003594">
    <property type="entry name" value="HATPase_dom"/>
</dbReference>
<feature type="coiled-coil region" evidence="9">
    <location>
        <begin position="426"/>
        <end position="464"/>
    </location>
</feature>
<dbReference type="PROSITE" id="PS50109">
    <property type="entry name" value="HIS_KIN"/>
    <property type="match status" value="1"/>
</dbReference>
<dbReference type="Gene3D" id="6.10.340.10">
    <property type="match status" value="1"/>
</dbReference>
<keyword evidence="10" id="KW-0472">Membrane</keyword>
<feature type="domain" description="Response regulatory" evidence="12">
    <location>
        <begin position="745"/>
        <end position="859"/>
    </location>
</feature>
<dbReference type="SMART" id="SM00388">
    <property type="entry name" value="HisKA"/>
    <property type="match status" value="1"/>
</dbReference>
<evidence type="ECO:0000256" key="10">
    <source>
        <dbReference type="SAM" id="Phobius"/>
    </source>
</evidence>
<keyword evidence="10" id="KW-1133">Transmembrane helix</keyword>
<keyword evidence="10" id="KW-0812">Transmembrane</keyword>
<evidence type="ECO:0000256" key="3">
    <source>
        <dbReference type="ARBA" id="ARBA00012438"/>
    </source>
</evidence>
<dbReference type="Pfam" id="PF00072">
    <property type="entry name" value="Response_reg"/>
    <property type="match status" value="2"/>
</dbReference>
<dbReference type="SUPFAM" id="SSF52172">
    <property type="entry name" value="CheY-like"/>
    <property type="match status" value="2"/>
</dbReference>
<feature type="transmembrane region" description="Helical" evidence="10">
    <location>
        <begin position="191"/>
        <end position="208"/>
    </location>
</feature>
<evidence type="ECO:0000256" key="1">
    <source>
        <dbReference type="ARBA" id="ARBA00000085"/>
    </source>
</evidence>
<organism evidence="14 15">
    <name type="scientific">Paracoccus limosus</name>
    <dbReference type="NCBI Taxonomy" id="913252"/>
    <lineage>
        <taxon>Bacteria</taxon>
        <taxon>Pseudomonadati</taxon>
        <taxon>Pseudomonadota</taxon>
        <taxon>Alphaproteobacteria</taxon>
        <taxon>Rhodobacterales</taxon>
        <taxon>Paracoccaceae</taxon>
        <taxon>Paracoccus</taxon>
    </lineage>
</organism>
<dbReference type="PROSITE" id="PS50110">
    <property type="entry name" value="RESPONSE_REGULATORY"/>
    <property type="match status" value="2"/>
</dbReference>
<dbReference type="SUPFAM" id="SSF158472">
    <property type="entry name" value="HAMP domain-like"/>
    <property type="match status" value="1"/>
</dbReference>
<reference evidence="14 15" key="1">
    <citation type="submission" date="2019-11" db="EMBL/GenBank/DDBJ databases">
        <authorList>
            <person name="Dong K."/>
        </authorList>
    </citation>
    <scope>NUCLEOTIDE SEQUENCE [LARGE SCALE GENOMIC DNA]</scope>
    <source>
        <strain evidence="14 15">JCM 17370</strain>
    </source>
</reference>
<dbReference type="Gene3D" id="3.40.50.2300">
    <property type="match status" value="2"/>
</dbReference>
<name>A0A844H430_9RHOB</name>
<evidence type="ECO:0000256" key="4">
    <source>
        <dbReference type="ARBA" id="ARBA00022553"/>
    </source>
</evidence>
<evidence type="ECO:0000256" key="8">
    <source>
        <dbReference type="PROSITE-ProRule" id="PRU00169"/>
    </source>
</evidence>
<dbReference type="SMART" id="SM00304">
    <property type="entry name" value="HAMP"/>
    <property type="match status" value="1"/>
</dbReference>
<keyword evidence="15" id="KW-1185">Reference proteome</keyword>
<comment type="subcellular location">
    <subcellularLocation>
        <location evidence="2">Membrane</location>
    </subcellularLocation>
</comment>
<dbReference type="InterPro" id="IPR029016">
    <property type="entry name" value="GAF-like_dom_sf"/>
</dbReference>